<organism evidence="1 2">
    <name type="scientific">Polyplosphaeria fusca</name>
    <dbReference type="NCBI Taxonomy" id="682080"/>
    <lineage>
        <taxon>Eukaryota</taxon>
        <taxon>Fungi</taxon>
        <taxon>Dikarya</taxon>
        <taxon>Ascomycota</taxon>
        <taxon>Pezizomycotina</taxon>
        <taxon>Dothideomycetes</taxon>
        <taxon>Pleosporomycetidae</taxon>
        <taxon>Pleosporales</taxon>
        <taxon>Tetraplosphaeriaceae</taxon>
        <taxon>Polyplosphaeria</taxon>
    </lineage>
</organism>
<dbReference type="EMBL" id="ML996279">
    <property type="protein sequence ID" value="KAF2728475.1"/>
    <property type="molecule type" value="Genomic_DNA"/>
</dbReference>
<evidence type="ECO:0000313" key="2">
    <source>
        <dbReference type="Proteomes" id="UP000799444"/>
    </source>
</evidence>
<proteinExistence type="predicted"/>
<name>A0A9P4UXT0_9PLEO</name>
<protein>
    <recommendedName>
        <fullName evidence="3">F-box domain-containing protein</fullName>
    </recommendedName>
</protein>
<dbReference type="Proteomes" id="UP000799444">
    <property type="component" value="Unassembled WGS sequence"/>
</dbReference>
<gene>
    <name evidence="1" type="ORF">EJ04DRAFT_97384</name>
</gene>
<comment type="caution">
    <text evidence="1">The sequence shown here is derived from an EMBL/GenBank/DDBJ whole genome shotgun (WGS) entry which is preliminary data.</text>
</comment>
<dbReference type="OrthoDB" id="5304354at2759"/>
<sequence length="357" mass="40581">MPSFSHLPAELRLCIAEVSSPRDCFNFALVNRATWELIKPIIKRHKTLAEKYSWLQTESSEHLVWTLLNDVLENPDVASYVRSIELNGSREVWHDPQVYYHTVLDQESLRPPPRDVERYVLAANRSPFLRTPLEPTMQSERMHNSEPMDLDQIIADGADGPIVALLLPMLENLQTLCYTMAGDCHWLLHILRQVVLAAHDQSRLSLPLPLPFQKLTRVSIACWSEDGGGDRWLHCILSLPALESFSANSLRGIDFSLTADDELRSMAPTSYNVSRLEFTHSDLDSSFLEWVIGRCKALKVFRYQNGAMHESFARYDPRALIAALISNCSQTLEELVLVDLEGSNRVSLSLRTRPTDN</sequence>
<evidence type="ECO:0008006" key="3">
    <source>
        <dbReference type="Google" id="ProtNLM"/>
    </source>
</evidence>
<dbReference type="AlphaFoldDB" id="A0A9P4UXT0"/>
<reference evidence="1" key="1">
    <citation type="journal article" date="2020" name="Stud. Mycol.">
        <title>101 Dothideomycetes genomes: a test case for predicting lifestyles and emergence of pathogens.</title>
        <authorList>
            <person name="Haridas S."/>
            <person name="Albert R."/>
            <person name="Binder M."/>
            <person name="Bloem J."/>
            <person name="Labutti K."/>
            <person name="Salamov A."/>
            <person name="Andreopoulos B."/>
            <person name="Baker S."/>
            <person name="Barry K."/>
            <person name="Bills G."/>
            <person name="Bluhm B."/>
            <person name="Cannon C."/>
            <person name="Castanera R."/>
            <person name="Culley D."/>
            <person name="Daum C."/>
            <person name="Ezra D."/>
            <person name="Gonzalez J."/>
            <person name="Henrissat B."/>
            <person name="Kuo A."/>
            <person name="Liang C."/>
            <person name="Lipzen A."/>
            <person name="Lutzoni F."/>
            <person name="Magnuson J."/>
            <person name="Mondo S."/>
            <person name="Nolan M."/>
            <person name="Ohm R."/>
            <person name="Pangilinan J."/>
            <person name="Park H.-J."/>
            <person name="Ramirez L."/>
            <person name="Alfaro M."/>
            <person name="Sun H."/>
            <person name="Tritt A."/>
            <person name="Yoshinaga Y."/>
            <person name="Zwiers L.-H."/>
            <person name="Turgeon B."/>
            <person name="Goodwin S."/>
            <person name="Spatafora J."/>
            <person name="Crous P."/>
            <person name="Grigoriev I."/>
        </authorList>
    </citation>
    <scope>NUCLEOTIDE SEQUENCE</scope>
    <source>
        <strain evidence="1">CBS 125425</strain>
    </source>
</reference>
<accession>A0A9P4UXT0</accession>
<keyword evidence="2" id="KW-1185">Reference proteome</keyword>
<evidence type="ECO:0000313" key="1">
    <source>
        <dbReference type="EMBL" id="KAF2728475.1"/>
    </source>
</evidence>